<keyword evidence="4" id="KW-0159">Chromosome partition</keyword>
<keyword evidence="2" id="KW-0963">Cytoplasm</keyword>
<dbReference type="Gene3D" id="1.10.443.10">
    <property type="entry name" value="Intergrase catalytic core"/>
    <property type="match status" value="1"/>
</dbReference>
<evidence type="ECO:0000313" key="12">
    <source>
        <dbReference type="EMBL" id="PWB01905.1"/>
    </source>
</evidence>
<evidence type="ECO:0000259" key="10">
    <source>
        <dbReference type="PROSITE" id="PS51898"/>
    </source>
</evidence>
<dbReference type="RefSeq" id="WP_107032456.1">
    <property type="nucleotide sequence ID" value="NZ_CAOLYA010000002.1"/>
</dbReference>
<dbReference type="InterPro" id="IPR010998">
    <property type="entry name" value="Integrase_recombinase_N"/>
</dbReference>
<dbReference type="GO" id="GO:0007059">
    <property type="term" value="P:chromosome segregation"/>
    <property type="evidence" value="ECO:0007669"/>
    <property type="project" value="UniProtKB-KW"/>
</dbReference>
<dbReference type="InterPro" id="IPR050090">
    <property type="entry name" value="Tyrosine_recombinase_XerCD"/>
</dbReference>
<evidence type="ECO:0000256" key="9">
    <source>
        <dbReference type="PROSITE-ProRule" id="PRU01248"/>
    </source>
</evidence>
<dbReference type="PROSITE" id="PS51900">
    <property type="entry name" value="CB"/>
    <property type="match status" value="1"/>
</dbReference>
<evidence type="ECO:0000256" key="6">
    <source>
        <dbReference type="ARBA" id="ARBA00023125"/>
    </source>
</evidence>
<dbReference type="GO" id="GO:0006310">
    <property type="term" value="P:DNA recombination"/>
    <property type="evidence" value="ECO:0007669"/>
    <property type="project" value="UniProtKB-KW"/>
</dbReference>
<feature type="domain" description="Core-binding (CB)" evidence="11">
    <location>
        <begin position="1"/>
        <end position="86"/>
    </location>
</feature>
<keyword evidence="3" id="KW-0132">Cell division</keyword>
<keyword evidence="6 9" id="KW-0238">DNA-binding</keyword>
<keyword evidence="7" id="KW-0233">DNA recombination</keyword>
<dbReference type="GeneID" id="82526316"/>
<feature type="domain" description="Tyr recombinase" evidence="10">
    <location>
        <begin position="107"/>
        <end position="295"/>
    </location>
</feature>
<organism evidence="12 13">
    <name type="scientific">Duncaniella muris</name>
    <dbReference type="NCBI Taxonomy" id="2094150"/>
    <lineage>
        <taxon>Bacteria</taxon>
        <taxon>Pseudomonadati</taxon>
        <taxon>Bacteroidota</taxon>
        <taxon>Bacteroidia</taxon>
        <taxon>Bacteroidales</taxon>
        <taxon>Muribaculaceae</taxon>
        <taxon>Duncaniella</taxon>
    </lineage>
</organism>
<dbReference type="GO" id="GO:0005737">
    <property type="term" value="C:cytoplasm"/>
    <property type="evidence" value="ECO:0007669"/>
    <property type="project" value="UniProtKB-SubCell"/>
</dbReference>
<keyword evidence="5" id="KW-0229">DNA integration</keyword>
<dbReference type="InterPro" id="IPR011010">
    <property type="entry name" value="DNA_brk_join_enz"/>
</dbReference>
<comment type="caution">
    <text evidence="12">The sequence shown here is derived from an EMBL/GenBank/DDBJ whole genome shotgun (WGS) entry which is preliminary data.</text>
</comment>
<accession>A0A2V1IMC6</accession>
<dbReference type="EMBL" id="PUEC01000017">
    <property type="protein sequence ID" value="PWB01905.1"/>
    <property type="molecule type" value="Genomic_DNA"/>
</dbReference>
<reference evidence="13" key="1">
    <citation type="submission" date="2018-02" db="EMBL/GenBank/DDBJ databases">
        <authorList>
            <person name="Clavel T."/>
            <person name="Strowig T."/>
        </authorList>
    </citation>
    <scope>NUCLEOTIDE SEQUENCE [LARGE SCALE GENOMIC DNA]</scope>
    <source>
        <strain evidence="13">DSM 103720</strain>
    </source>
</reference>
<keyword evidence="8" id="KW-0131">Cell cycle</keyword>
<evidence type="ECO:0000256" key="5">
    <source>
        <dbReference type="ARBA" id="ARBA00022908"/>
    </source>
</evidence>
<sequence>MELINQFLDHLSHELNYSMLTVSAYRTDLMAWADFATAGRPELLHPLDVTTSDLRQWIGSLGREGRSPRTIRRKASSLRSFFRFLMCHHGLKSNPASALTLAKIPKDLPVYIRPDDTARVLDDAPTDTFAELRDRLIIDLLYSTGIRCSELTGLLDRATDTSRGELKVLGKRNKERIIPIGPELCQAIEDYRLTRDSSPATAISPADPTAPLLVRDDGLPLYRKFVYNVVHRTLSEEGVHASRLSPHVLRHSFATDMLNSGAPLTSVQTLLGHQSLTSTQVYTHVTYSELKHNYQLAHPRALKKGGKNGN</sequence>
<evidence type="ECO:0000256" key="7">
    <source>
        <dbReference type="ARBA" id="ARBA00023172"/>
    </source>
</evidence>
<name>A0A2V1IMC6_9BACT</name>
<evidence type="ECO:0000256" key="3">
    <source>
        <dbReference type="ARBA" id="ARBA00022618"/>
    </source>
</evidence>
<dbReference type="InterPro" id="IPR004107">
    <property type="entry name" value="Integrase_SAM-like_N"/>
</dbReference>
<dbReference type="PANTHER" id="PTHR30349:SF77">
    <property type="entry name" value="TYROSINE RECOMBINASE XERC"/>
    <property type="match status" value="1"/>
</dbReference>
<comment type="subcellular location">
    <subcellularLocation>
        <location evidence="1">Cytoplasm</location>
    </subcellularLocation>
</comment>
<dbReference type="AlphaFoldDB" id="A0A2V1IMC6"/>
<evidence type="ECO:0000313" key="13">
    <source>
        <dbReference type="Proteomes" id="UP000244905"/>
    </source>
</evidence>
<protein>
    <submittedName>
        <fullName evidence="12">Recombinase</fullName>
    </submittedName>
</protein>
<dbReference type="InterPro" id="IPR044068">
    <property type="entry name" value="CB"/>
</dbReference>
<dbReference type="PANTHER" id="PTHR30349">
    <property type="entry name" value="PHAGE INTEGRASE-RELATED"/>
    <property type="match status" value="1"/>
</dbReference>
<evidence type="ECO:0000259" key="11">
    <source>
        <dbReference type="PROSITE" id="PS51900"/>
    </source>
</evidence>
<keyword evidence="13" id="KW-1185">Reference proteome</keyword>
<dbReference type="Pfam" id="PF02899">
    <property type="entry name" value="Phage_int_SAM_1"/>
    <property type="match status" value="1"/>
</dbReference>
<evidence type="ECO:0000256" key="8">
    <source>
        <dbReference type="ARBA" id="ARBA00023306"/>
    </source>
</evidence>
<evidence type="ECO:0000256" key="1">
    <source>
        <dbReference type="ARBA" id="ARBA00004496"/>
    </source>
</evidence>
<dbReference type="Pfam" id="PF00589">
    <property type="entry name" value="Phage_integrase"/>
    <property type="match status" value="1"/>
</dbReference>
<evidence type="ECO:0000256" key="4">
    <source>
        <dbReference type="ARBA" id="ARBA00022829"/>
    </source>
</evidence>
<dbReference type="InterPro" id="IPR002104">
    <property type="entry name" value="Integrase_catalytic"/>
</dbReference>
<evidence type="ECO:0000256" key="2">
    <source>
        <dbReference type="ARBA" id="ARBA00022490"/>
    </source>
</evidence>
<dbReference type="PROSITE" id="PS51898">
    <property type="entry name" value="TYR_RECOMBINASE"/>
    <property type="match status" value="1"/>
</dbReference>
<dbReference type="GO" id="GO:0003677">
    <property type="term" value="F:DNA binding"/>
    <property type="evidence" value="ECO:0007669"/>
    <property type="project" value="UniProtKB-UniRule"/>
</dbReference>
<dbReference type="InterPro" id="IPR013762">
    <property type="entry name" value="Integrase-like_cat_sf"/>
</dbReference>
<gene>
    <name evidence="12" type="ORF">C5O23_08150</name>
</gene>
<dbReference type="GO" id="GO:0051301">
    <property type="term" value="P:cell division"/>
    <property type="evidence" value="ECO:0007669"/>
    <property type="project" value="UniProtKB-KW"/>
</dbReference>
<proteinExistence type="predicted"/>
<dbReference type="Gene3D" id="1.10.150.130">
    <property type="match status" value="1"/>
</dbReference>
<dbReference type="SUPFAM" id="SSF56349">
    <property type="entry name" value="DNA breaking-rejoining enzymes"/>
    <property type="match status" value="1"/>
</dbReference>
<dbReference type="GO" id="GO:0015074">
    <property type="term" value="P:DNA integration"/>
    <property type="evidence" value="ECO:0007669"/>
    <property type="project" value="UniProtKB-KW"/>
</dbReference>
<dbReference type="Proteomes" id="UP000244905">
    <property type="component" value="Unassembled WGS sequence"/>
</dbReference>